<dbReference type="EMBL" id="JAWIIV010000043">
    <property type="protein sequence ID" value="MEC4723093.1"/>
    <property type="molecule type" value="Genomic_DNA"/>
</dbReference>
<dbReference type="CDD" id="cd01071">
    <property type="entry name" value="PBP2_PhnD_like"/>
    <property type="match status" value="1"/>
</dbReference>
<feature type="signal peptide" evidence="3">
    <location>
        <begin position="1"/>
        <end position="26"/>
    </location>
</feature>
<organism evidence="4 5">
    <name type="scientific">Noviherbaspirillum album</name>
    <dbReference type="NCBI Taxonomy" id="3080276"/>
    <lineage>
        <taxon>Bacteria</taxon>
        <taxon>Pseudomonadati</taxon>
        <taxon>Pseudomonadota</taxon>
        <taxon>Betaproteobacteria</taxon>
        <taxon>Burkholderiales</taxon>
        <taxon>Oxalobacteraceae</taxon>
        <taxon>Noviherbaspirillum</taxon>
    </lineage>
</organism>
<accession>A0ABU6JI58</accession>
<reference evidence="4 5" key="1">
    <citation type="submission" date="2023-10" db="EMBL/GenBank/DDBJ databases">
        <title>Noviherbaspirillum sp. CPCC 100848 genome assembly.</title>
        <authorList>
            <person name="Li X.Y."/>
            <person name="Fang X.M."/>
        </authorList>
    </citation>
    <scope>NUCLEOTIDE SEQUENCE [LARGE SCALE GENOMIC DNA]</scope>
    <source>
        <strain evidence="4 5">CPCC 100848</strain>
    </source>
</reference>
<evidence type="ECO:0000256" key="3">
    <source>
        <dbReference type="SAM" id="SignalP"/>
    </source>
</evidence>
<dbReference type="RefSeq" id="WP_326509715.1">
    <property type="nucleotide sequence ID" value="NZ_JAWIIV010000043.1"/>
</dbReference>
<dbReference type="Pfam" id="PF12974">
    <property type="entry name" value="Phosphonate-bd"/>
    <property type="match status" value="1"/>
</dbReference>
<dbReference type="SUPFAM" id="SSF53850">
    <property type="entry name" value="Periplasmic binding protein-like II"/>
    <property type="match status" value="1"/>
</dbReference>
<dbReference type="PROSITE" id="PS51257">
    <property type="entry name" value="PROKAR_LIPOPROTEIN"/>
    <property type="match status" value="1"/>
</dbReference>
<feature type="chain" id="PRO_5047298941" evidence="3">
    <location>
        <begin position="27"/>
        <end position="292"/>
    </location>
</feature>
<dbReference type="Gene3D" id="3.40.190.10">
    <property type="entry name" value="Periplasmic binding protein-like II"/>
    <property type="match status" value="2"/>
</dbReference>
<evidence type="ECO:0000256" key="1">
    <source>
        <dbReference type="ARBA" id="ARBA00007162"/>
    </source>
</evidence>
<gene>
    <name evidence="4" type="ORF">RY831_28430</name>
</gene>
<dbReference type="NCBIfam" id="TIGR01098">
    <property type="entry name" value="3A0109s03R"/>
    <property type="match status" value="1"/>
</dbReference>
<evidence type="ECO:0000256" key="2">
    <source>
        <dbReference type="ARBA" id="ARBA00022729"/>
    </source>
</evidence>
<comment type="similarity">
    <text evidence="1">Belongs to the phosphate/phosphite/phosphonate binding protein family.</text>
</comment>
<protein>
    <submittedName>
        <fullName evidence="4">Phosphate/phosphite/phosphonate ABC transporter substrate-binding protein</fullName>
    </submittedName>
</protein>
<dbReference type="PANTHER" id="PTHR35841">
    <property type="entry name" value="PHOSPHONATES-BINDING PERIPLASMIC PROTEIN"/>
    <property type="match status" value="1"/>
</dbReference>
<evidence type="ECO:0000313" key="5">
    <source>
        <dbReference type="Proteomes" id="UP001352263"/>
    </source>
</evidence>
<keyword evidence="2 3" id="KW-0732">Signal</keyword>
<keyword evidence="5" id="KW-1185">Reference proteome</keyword>
<dbReference type="Proteomes" id="UP001352263">
    <property type="component" value="Unassembled WGS sequence"/>
</dbReference>
<proteinExistence type="inferred from homology"/>
<comment type="caution">
    <text evidence="4">The sequence shown here is derived from an EMBL/GenBank/DDBJ whole genome shotgun (WGS) entry which is preliminary data.</text>
</comment>
<dbReference type="InterPro" id="IPR005770">
    <property type="entry name" value="PhnD"/>
</dbReference>
<dbReference type="PANTHER" id="PTHR35841:SF1">
    <property type="entry name" value="PHOSPHONATES-BINDING PERIPLASMIC PROTEIN"/>
    <property type="match status" value="1"/>
</dbReference>
<sequence>MILSPQRLLLCLTPIVLAFSCMNGHATNCEKPTKLRFSLIPQGNVQRDVAELQPLLEELRAALRIPVEVYTPHSYGAVIEGLVSGAIHIARLGPASYVEANRIDPQVTAFASYAHKANAFTPAGAFYFSLLVVRAHSEIRDIASLRGKRLVLVDPESTSGALIPKHVFAKTFGVRLETHFSQIGYTGSHDQSVNRVLEGQADAAFVGSTNLAAAVEDSGRSREVRVIWRSDPIPRDPFVYRGQLCDLYKQKITNVFLGHESVRKARLLSNLDATRFVPVTNESYQTLREINN</sequence>
<evidence type="ECO:0000313" key="4">
    <source>
        <dbReference type="EMBL" id="MEC4723093.1"/>
    </source>
</evidence>
<name>A0ABU6JI58_9BURK</name>